<feature type="transmembrane region" description="Helical" evidence="2">
    <location>
        <begin position="118"/>
        <end position="136"/>
    </location>
</feature>
<dbReference type="Proteomes" id="UP001158045">
    <property type="component" value="Unassembled WGS sequence"/>
</dbReference>
<evidence type="ECO:0000313" key="4">
    <source>
        <dbReference type="Proteomes" id="UP001158045"/>
    </source>
</evidence>
<feature type="coiled-coil region" evidence="1">
    <location>
        <begin position="193"/>
        <end position="220"/>
    </location>
</feature>
<dbReference type="InterPro" id="IPR010540">
    <property type="entry name" value="CmpB_TMEM229"/>
</dbReference>
<keyword evidence="2" id="KW-1133">Transmembrane helix</keyword>
<dbReference type="EMBL" id="JARYZI010000015">
    <property type="protein sequence ID" value="MDH8679677.1"/>
    <property type="molecule type" value="Genomic_DNA"/>
</dbReference>
<keyword evidence="4" id="KW-1185">Reference proteome</keyword>
<proteinExistence type="predicted"/>
<accession>A0ABT6NH19</accession>
<reference evidence="3 4" key="1">
    <citation type="submission" date="2023-04" db="EMBL/GenBank/DDBJ databases">
        <title>Fusibacter bizertensis strain WBS, isolated from littoral bottom sediments of the Arctic seas - biochemical and genomic analysis.</title>
        <authorList>
            <person name="Brioukhanov A.L."/>
        </authorList>
    </citation>
    <scope>NUCLEOTIDE SEQUENCE [LARGE SCALE GENOMIC DNA]</scope>
    <source>
        <strain evidence="3 4">WBS</strain>
    </source>
</reference>
<evidence type="ECO:0000256" key="1">
    <source>
        <dbReference type="SAM" id="Coils"/>
    </source>
</evidence>
<protein>
    <submittedName>
        <fullName evidence="3">ABC transporter permease</fullName>
    </submittedName>
</protein>
<keyword evidence="1" id="KW-0175">Coiled coil</keyword>
<keyword evidence="2" id="KW-0812">Transmembrane</keyword>
<dbReference type="RefSeq" id="WP_281095573.1">
    <property type="nucleotide sequence ID" value="NZ_JARYZI010000015.1"/>
</dbReference>
<name>A0ABT6NH19_9FIRM</name>
<evidence type="ECO:0000313" key="3">
    <source>
        <dbReference type="EMBL" id="MDH8679677.1"/>
    </source>
</evidence>
<keyword evidence="2" id="KW-0472">Membrane</keyword>
<feature type="transmembrane region" description="Helical" evidence="2">
    <location>
        <begin position="6"/>
        <end position="22"/>
    </location>
</feature>
<dbReference type="Pfam" id="PF06541">
    <property type="entry name" value="ABC_trans_CmpB"/>
    <property type="match status" value="1"/>
</dbReference>
<gene>
    <name evidence="3" type="ORF">QE109_16080</name>
</gene>
<feature type="transmembrane region" description="Helical" evidence="2">
    <location>
        <begin position="43"/>
        <end position="62"/>
    </location>
</feature>
<feature type="transmembrane region" description="Helical" evidence="2">
    <location>
        <begin position="74"/>
        <end position="98"/>
    </location>
</feature>
<organism evidence="3 4">
    <name type="scientific">Fusibacter bizertensis</name>
    <dbReference type="NCBI Taxonomy" id="1488331"/>
    <lineage>
        <taxon>Bacteria</taxon>
        <taxon>Bacillati</taxon>
        <taxon>Bacillota</taxon>
        <taxon>Clostridia</taxon>
        <taxon>Eubacteriales</taxon>
        <taxon>Eubacteriales Family XII. Incertae Sedis</taxon>
        <taxon>Fusibacter</taxon>
    </lineage>
</organism>
<evidence type="ECO:0000256" key="2">
    <source>
        <dbReference type="SAM" id="Phobius"/>
    </source>
</evidence>
<sequence>MTWQLTEIAWMFLIYSIVGWFWETPYVSIKEHKFVNRGFLRGPFIPIYGFAVTTVILAMGFIETKLVWHPAINAVFAMVFISLVATTWEYVTSLLMEIMFKTRWWNYTSHRFNVKGRIALDVSMFWGLGGFVLWKFVNPFVMKIYENFDINVMTVFLSLSYVILMIDAAFTLVELISLRGLVIRLHDASEEIVIQISERLEKIGDNIEELKDNISDSLSENIIEQRNNFVDFVEEAKVNIRKNAIYQKYENFTVFSDFLEDMTDKGRKWKSENEKSLERFSELLGRARNKSSARFFKNYPNATTKQFGLMHLTRNRSLRQRKLNEEEKHENIHKR</sequence>
<comment type="caution">
    <text evidence="3">The sequence shown here is derived from an EMBL/GenBank/DDBJ whole genome shotgun (WGS) entry which is preliminary data.</text>
</comment>
<feature type="transmembrane region" description="Helical" evidence="2">
    <location>
        <begin position="156"/>
        <end position="176"/>
    </location>
</feature>